<dbReference type="Gene3D" id="3.20.20.390">
    <property type="entry name" value="FMN-linked oxidoreductases"/>
    <property type="match status" value="1"/>
</dbReference>
<dbReference type="Proteomes" id="UP000753961">
    <property type="component" value="Unassembled WGS sequence"/>
</dbReference>
<evidence type="ECO:0000256" key="5">
    <source>
        <dbReference type="ARBA" id="ARBA00023098"/>
    </source>
</evidence>
<dbReference type="NCBIfam" id="TIGR01769">
    <property type="entry name" value="GGGP"/>
    <property type="match status" value="1"/>
</dbReference>
<dbReference type="GO" id="GO:0005737">
    <property type="term" value="C:cytoplasm"/>
    <property type="evidence" value="ECO:0007669"/>
    <property type="project" value="InterPro"/>
</dbReference>
<dbReference type="EC" id="2.5.1.41" evidence="9"/>
<dbReference type="GO" id="GO:0000287">
    <property type="term" value="F:magnesium ion binding"/>
    <property type="evidence" value="ECO:0007669"/>
    <property type="project" value="UniProtKB-UniRule"/>
</dbReference>
<evidence type="ECO:0000313" key="11">
    <source>
        <dbReference type="Proteomes" id="UP000753961"/>
    </source>
</evidence>
<feature type="binding site" evidence="9">
    <location>
        <begin position="224"/>
        <end position="225"/>
    </location>
    <ligand>
        <name>sn-glycerol 1-phosphate</name>
        <dbReference type="ChEBI" id="CHEBI:57685"/>
    </ligand>
</feature>
<dbReference type="SUPFAM" id="SSF51395">
    <property type="entry name" value="FMN-linked oxidoreductases"/>
    <property type="match status" value="1"/>
</dbReference>
<dbReference type="InterPro" id="IPR039074">
    <property type="entry name" value="GGGP/HepGP_synthase_I"/>
</dbReference>
<feature type="binding site" evidence="9">
    <location>
        <position position="51"/>
    </location>
    <ligand>
        <name>Mg(2+)</name>
        <dbReference type="ChEBI" id="CHEBI:18420"/>
    </ligand>
</feature>
<evidence type="ECO:0000256" key="8">
    <source>
        <dbReference type="ARBA" id="ARBA00047288"/>
    </source>
</evidence>
<comment type="caution">
    <text evidence="10">The sequence shown here is derived from an EMBL/GenBank/DDBJ whole genome shotgun (WGS) entry which is preliminary data.</text>
</comment>
<comment type="function">
    <text evidence="9">Prenyltransferase that catalyzes the transfer of the geranylgeranyl moiety of geranylgeranyl diphosphate (GGPP) to the C3 hydroxyl of sn-glycerol-1-phosphate (G1P).</text>
</comment>
<evidence type="ECO:0000256" key="4">
    <source>
        <dbReference type="ARBA" id="ARBA00022842"/>
    </source>
</evidence>
<keyword evidence="4 9" id="KW-0460">Magnesium</keyword>
<keyword evidence="2 9" id="KW-0808">Transferase</keyword>
<evidence type="ECO:0000256" key="2">
    <source>
        <dbReference type="ARBA" id="ARBA00022679"/>
    </source>
</evidence>
<dbReference type="GO" id="GO:0047294">
    <property type="term" value="F:phosphoglycerol geranylgeranyltransferase activity"/>
    <property type="evidence" value="ECO:0007669"/>
    <property type="project" value="UniProtKB-UniRule"/>
</dbReference>
<organism evidence="10 11">
    <name type="scientific">Membranihabitans marinus</name>
    <dbReference type="NCBI Taxonomy" id="1227546"/>
    <lineage>
        <taxon>Bacteria</taxon>
        <taxon>Pseudomonadati</taxon>
        <taxon>Bacteroidota</taxon>
        <taxon>Saprospiria</taxon>
        <taxon>Saprospirales</taxon>
        <taxon>Saprospiraceae</taxon>
        <taxon>Membranihabitans</taxon>
    </lineage>
</organism>
<evidence type="ECO:0000256" key="7">
    <source>
        <dbReference type="ARBA" id="ARBA00023264"/>
    </source>
</evidence>
<dbReference type="Pfam" id="PF01884">
    <property type="entry name" value="PcrB"/>
    <property type="match status" value="1"/>
</dbReference>
<sequence>MIYDQFYSAHRHGRKGIALLIDPDNIGQNHLDILRSNVNQCHIDYVFVGGSLLKKDHLDQCLRFTKKHFDVPSVLFPGDVFQINTRADGILLLSLISGRNPELLIGKHVTAAPYLRRSNLEIIPTGYILVDGGRPTTVTYMSQTMPVPRDKPDIASCTASAGELLGLRVIYLDAGSGAQEPVSQDMIREVKKEIDIPLIVGGGIRNGDQAHAMCEAGADILVVGNAVEKDPSQLIEISTAINAFNEINQFT</sequence>
<dbReference type="PANTHER" id="PTHR40029:SF2">
    <property type="entry name" value="HEPTAPRENYLGLYCERYL PHOSPHATE SYNTHASE"/>
    <property type="match status" value="1"/>
</dbReference>
<accession>A0A953LAP8</accession>
<name>A0A953LAP8_9BACT</name>
<dbReference type="InterPro" id="IPR010946">
    <property type="entry name" value="GGGP_synth"/>
</dbReference>
<keyword evidence="7 9" id="KW-1208">Phospholipid metabolism</keyword>
<feature type="binding site" evidence="9">
    <location>
        <begin position="171"/>
        <end position="177"/>
    </location>
    <ligand>
        <name>sn-glycerol 1-phosphate</name>
        <dbReference type="ChEBI" id="CHEBI:57685"/>
    </ligand>
</feature>
<dbReference type="CDD" id="cd02812">
    <property type="entry name" value="PcrB_like"/>
    <property type="match status" value="1"/>
</dbReference>
<comment type="catalytic activity">
    <reaction evidence="8 9">
        <text>sn-glycerol 1-phosphate + (2E,6E,10E)-geranylgeranyl diphosphate = sn-3-O-(geranylgeranyl)glycerol 1-phosphate + diphosphate</text>
        <dbReference type="Rhea" id="RHEA:23404"/>
        <dbReference type="ChEBI" id="CHEBI:33019"/>
        <dbReference type="ChEBI" id="CHEBI:57677"/>
        <dbReference type="ChEBI" id="CHEBI:57685"/>
        <dbReference type="ChEBI" id="CHEBI:58756"/>
        <dbReference type="EC" id="2.5.1.41"/>
    </reaction>
</comment>
<reference evidence="10" key="1">
    <citation type="submission" date="2021-06" db="EMBL/GenBank/DDBJ databases">
        <title>44 bacteria genomes isolated from Dapeng, Shenzhen.</title>
        <authorList>
            <person name="Zheng W."/>
            <person name="Yu S."/>
            <person name="Huang Y."/>
        </authorList>
    </citation>
    <scope>NUCLEOTIDE SEQUENCE</scope>
    <source>
        <strain evidence="10">DP5N28-2</strain>
    </source>
</reference>
<dbReference type="GO" id="GO:0046474">
    <property type="term" value="P:glycerophospholipid biosynthetic process"/>
    <property type="evidence" value="ECO:0007669"/>
    <property type="project" value="UniProtKB-UniRule"/>
</dbReference>
<dbReference type="HAMAP" id="MF_00112">
    <property type="entry name" value="GGGP_HepGP_synthase"/>
    <property type="match status" value="1"/>
</dbReference>
<evidence type="ECO:0000256" key="3">
    <source>
        <dbReference type="ARBA" id="ARBA00022723"/>
    </source>
</evidence>
<keyword evidence="3 9" id="KW-0479">Metal-binding</keyword>
<feature type="binding site" evidence="9">
    <location>
        <position position="22"/>
    </location>
    <ligand>
        <name>Mg(2+)</name>
        <dbReference type="ChEBI" id="CHEBI:18420"/>
    </ligand>
</feature>
<dbReference type="PANTHER" id="PTHR40029">
    <property type="match status" value="1"/>
</dbReference>
<dbReference type="RefSeq" id="WP_222579327.1">
    <property type="nucleotide sequence ID" value="NZ_JAHVHU010000006.1"/>
</dbReference>
<protein>
    <recommendedName>
        <fullName evidence="9">Geranylgeranylglyceryl phosphate synthase</fullName>
        <shortName evidence="9">GGGP synthase</shortName>
        <shortName evidence="9">GGGPS</shortName>
        <ecNumber evidence="9">2.5.1.41</ecNumber>
    </recommendedName>
    <alternativeName>
        <fullName evidence="9">(S)-3-O-geranylgeranylglyceryl phosphate synthase</fullName>
    </alternativeName>
    <alternativeName>
        <fullName evidence="9">Phosphoglycerol geranylgeranyltransferase</fullName>
    </alternativeName>
</protein>
<dbReference type="NCBIfam" id="TIGR01768">
    <property type="entry name" value="GGGP-family"/>
    <property type="match status" value="1"/>
</dbReference>
<keyword evidence="6 9" id="KW-0594">Phospholipid biosynthesis</keyword>
<evidence type="ECO:0000256" key="6">
    <source>
        <dbReference type="ARBA" id="ARBA00023209"/>
    </source>
</evidence>
<gene>
    <name evidence="10" type="ORF">KUV50_06675</name>
</gene>
<evidence type="ECO:0000256" key="9">
    <source>
        <dbReference type="HAMAP-Rule" id="MF_00112"/>
    </source>
</evidence>
<comment type="caution">
    <text evidence="9">Lacks conserved residue(s) required for the propagation of feature annotation.</text>
</comment>
<dbReference type="NCBIfam" id="NF003198">
    <property type="entry name" value="PRK04169.1-2"/>
    <property type="match status" value="1"/>
</dbReference>
<dbReference type="GO" id="GO:0120536">
    <property type="term" value="F:heptaprenylglyceryl phosphate synthase activity"/>
    <property type="evidence" value="ECO:0007669"/>
    <property type="project" value="UniProtKB-ARBA"/>
</dbReference>
<proteinExistence type="inferred from homology"/>
<evidence type="ECO:0000313" key="10">
    <source>
        <dbReference type="EMBL" id="MBY5957806.1"/>
    </source>
</evidence>
<comment type="cofactor">
    <cofactor evidence="9">
        <name>Mg(2+)</name>
        <dbReference type="ChEBI" id="CHEBI:18420"/>
    </cofactor>
</comment>
<dbReference type="AlphaFoldDB" id="A0A953LAP8"/>
<keyword evidence="1 9" id="KW-0444">Lipid biosynthesis</keyword>
<feature type="binding site" evidence="9">
    <location>
        <begin position="202"/>
        <end position="203"/>
    </location>
    <ligand>
        <name>sn-glycerol 1-phosphate</name>
        <dbReference type="ChEBI" id="CHEBI:57685"/>
    </ligand>
</feature>
<keyword evidence="5 9" id="KW-0443">Lipid metabolism</keyword>
<keyword evidence="11" id="KW-1185">Reference proteome</keyword>
<evidence type="ECO:0000256" key="1">
    <source>
        <dbReference type="ARBA" id="ARBA00022516"/>
    </source>
</evidence>
<comment type="similarity">
    <text evidence="9">Belongs to the GGGP/HepGP synthase family. Group II subfamily.</text>
</comment>
<dbReference type="EMBL" id="JAHVHU010000006">
    <property type="protein sequence ID" value="MBY5957806.1"/>
    <property type="molecule type" value="Genomic_DNA"/>
</dbReference>
<dbReference type="InterPro" id="IPR008205">
    <property type="entry name" value="GGGP_HepGP_synthase"/>
</dbReference>
<dbReference type="InterPro" id="IPR038597">
    <property type="entry name" value="GGGP/HepGP_synthase_sf"/>
</dbReference>